<accession>A0ABU7AR56</accession>
<organism evidence="1 2">
    <name type="scientific">Ataeniobius toweri</name>
    <dbReference type="NCBI Taxonomy" id="208326"/>
    <lineage>
        <taxon>Eukaryota</taxon>
        <taxon>Metazoa</taxon>
        <taxon>Chordata</taxon>
        <taxon>Craniata</taxon>
        <taxon>Vertebrata</taxon>
        <taxon>Euteleostomi</taxon>
        <taxon>Actinopterygii</taxon>
        <taxon>Neopterygii</taxon>
        <taxon>Teleostei</taxon>
        <taxon>Neoteleostei</taxon>
        <taxon>Acanthomorphata</taxon>
        <taxon>Ovalentaria</taxon>
        <taxon>Atherinomorphae</taxon>
        <taxon>Cyprinodontiformes</taxon>
        <taxon>Goodeidae</taxon>
        <taxon>Ataeniobius</taxon>
    </lineage>
</organism>
<reference evidence="1 2" key="1">
    <citation type="submission" date="2021-07" db="EMBL/GenBank/DDBJ databases">
        <authorList>
            <person name="Palmer J.M."/>
        </authorList>
    </citation>
    <scope>NUCLEOTIDE SEQUENCE [LARGE SCALE GENOMIC DNA]</scope>
    <source>
        <strain evidence="1 2">AT_MEX2019</strain>
        <tissue evidence="1">Muscle</tissue>
    </source>
</reference>
<sequence length="86" mass="9976">MARKTINKRSMDSFVISTLTEWQLTDLVQIFKGYMVHSRMVPWASHWIPGGKAAYYQEEAEINQQVVEHGTHTASMVLLQERLKII</sequence>
<name>A0ABU7AR56_9TELE</name>
<dbReference type="EMBL" id="JAHUTI010025779">
    <property type="protein sequence ID" value="MED6240692.1"/>
    <property type="molecule type" value="Genomic_DNA"/>
</dbReference>
<comment type="caution">
    <text evidence="1">The sequence shown here is derived from an EMBL/GenBank/DDBJ whole genome shotgun (WGS) entry which is preliminary data.</text>
</comment>
<proteinExistence type="predicted"/>
<keyword evidence="2" id="KW-1185">Reference proteome</keyword>
<protein>
    <submittedName>
        <fullName evidence="1">Uncharacterized protein</fullName>
    </submittedName>
</protein>
<evidence type="ECO:0000313" key="2">
    <source>
        <dbReference type="Proteomes" id="UP001345963"/>
    </source>
</evidence>
<evidence type="ECO:0000313" key="1">
    <source>
        <dbReference type="EMBL" id="MED6240692.1"/>
    </source>
</evidence>
<dbReference type="Proteomes" id="UP001345963">
    <property type="component" value="Unassembled WGS sequence"/>
</dbReference>
<gene>
    <name evidence="1" type="ORF">ATANTOWER_026043</name>
</gene>